<dbReference type="KEGG" id="acib:ACBT_1226"/>
<evidence type="ECO:0000313" key="2">
    <source>
        <dbReference type="EMBL" id="QKJ27135.1"/>
    </source>
</evidence>
<proteinExistence type="predicted"/>
<feature type="coiled-coil region" evidence="1">
    <location>
        <begin position="7"/>
        <end position="70"/>
    </location>
</feature>
<keyword evidence="1" id="KW-0175">Coiled coil</keyword>
<sequence>MDIKKVIEKLYMQRNELYLKIDFLEKELYYYKHSTLIFLKSSHTHLQSKIEDTYNDISKINKSIEDLESKK</sequence>
<evidence type="ECO:0000256" key="1">
    <source>
        <dbReference type="SAM" id="Coils"/>
    </source>
</evidence>
<protein>
    <submittedName>
        <fullName evidence="2">Uncharacterized protein</fullName>
    </submittedName>
</protein>
<evidence type="ECO:0000313" key="3">
    <source>
        <dbReference type="Proteomes" id="UP000509513"/>
    </source>
</evidence>
<gene>
    <name evidence="2" type="ORF">ACBT_1226</name>
</gene>
<reference evidence="2 3" key="1">
    <citation type="submission" date="2020-05" db="EMBL/GenBank/DDBJ databases">
        <title>Complete genome sequencing of Campylobacter and Arcobacter type strains.</title>
        <authorList>
            <person name="Miller W.G."/>
            <person name="Yee E."/>
        </authorList>
    </citation>
    <scope>NUCLEOTIDE SEQUENCE [LARGE SCALE GENOMIC DNA]</scope>
    <source>
        <strain evidence="2 3">LMG 21996</strain>
    </source>
</reference>
<organism evidence="2 3">
    <name type="scientific">Aliarcobacter cibarius</name>
    <dbReference type="NCBI Taxonomy" id="255507"/>
    <lineage>
        <taxon>Bacteria</taxon>
        <taxon>Pseudomonadati</taxon>
        <taxon>Campylobacterota</taxon>
        <taxon>Epsilonproteobacteria</taxon>
        <taxon>Campylobacterales</taxon>
        <taxon>Arcobacteraceae</taxon>
        <taxon>Aliarcobacter</taxon>
    </lineage>
</organism>
<accession>A0A7L5JPL2</accession>
<dbReference type="RefSeq" id="WP_024774931.1">
    <property type="nucleotide sequence ID" value="NZ_CP054051.1"/>
</dbReference>
<dbReference type="EMBL" id="CP054051">
    <property type="protein sequence ID" value="QKJ27135.1"/>
    <property type="molecule type" value="Genomic_DNA"/>
</dbReference>
<dbReference type="AlphaFoldDB" id="A0A7L5JPL2"/>
<name>A0A7L5JPL2_9BACT</name>
<dbReference type="Proteomes" id="UP000509513">
    <property type="component" value="Chromosome"/>
</dbReference>